<dbReference type="InterPro" id="IPR036390">
    <property type="entry name" value="WH_DNA-bd_sf"/>
</dbReference>
<dbReference type="Pfam" id="PF08279">
    <property type="entry name" value="HTH_11"/>
    <property type="match status" value="1"/>
</dbReference>
<dbReference type="Pfam" id="PF13280">
    <property type="entry name" value="WYL"/>
    <property type="match status" value="1"/>
</dbReference>
<dbReference type="GO" id="GO:0003700">
    <property type="term" value="F:DNA-binding transcription factor activity"/>
    <property type="evidence" value="ECO:0007669"/>
    <property type="project" value="InterPro"/>
</dbReference>
<keyword evidence="2" id="KW-0804">Transcription</keyword>
<dbReference type="GO" id="GO:0003677">
    <property type="term" value="F:DNA binding"/>
    <property type="evidence" value="ECO:0007669"/>
    <property type="project" value="UniProtKB-KW"/>
</dbReference>
<dbReference type="InterPro" id="IPR028349">
    <property type="entry name" value="PafC-like"/>
</dbReference>
<dbReference type="Gene3D" id="1.10.10.10">
    <property type="entry name" value="Winged helix-like DNA-binding domain superfamily/Winged helix DNA-binding domain"/>
    <property type="match status" value="1"/>
</dbReference>
<evidence type="ECO:0000313" key="4">
    <source>
        <dbReference type="EMBL" id="MBB6501647.1"/>
    </source>
</evidence>
<evidence type="ECO:0000313" key="5">
    <source>
        <dbReference type="Proteomes" id="UP000521017"/>
    </source>
</evidence>
<reference evidence="4 5" key="1">
    <citation type="submission" date="2020-08" db="EMBL/GenBank/DDBJ databases">
        <title>Genomic Encyclopedia of Type Strains, Phase IV (KMG-V): Genome sequencing to study the core and pangenomes of soil and plant-associated prokaryotes.</title>
        <authorList>
            <person name="Whitman W."/>
        </authorList>
    </citation>
    <scope>NUCLEOTIDE SEQUENCE [LARGE SCALE GENOMIC DNA]</scope>
    <source>
        <strain evidence="4 5">M2T3</strain>
    </source>
</reference>
<dbReference type="Proteomes" id="UP000521017">
    <property type="component" value="Unassembled WGS sequence"/>
</dbReference>
<evidence type="ECO:0000256" key="1">
    <source>
        <dbReference type="ARBA" id="ARBA00023015"/>
    </source>
</evidence>
<protein>
    <submittedName>
        <fullName evidence="4">Putative DNA-binding transcriptional regulator YafY</fullName>
    </submittedName>
</protein>
<sequence>MNRIDRLSAILIQLQSRRTVRAQDIADRFEISLRTVYRDVRSLEEAGIPIIGEAGIGYSLTEGYRLPPVMFTREEATAFITAEKLVLSLTDSAYANAYSNALFKVRAVLKTADKDHLENLDDRIEVIKTGRSPVLHSHQNPLQLILNAISGKNVIQLNYFAYYRQEHTIRLIEPVGVFYLDNYWHLIAYCRERKAYRDFRFDRITEINALEEQFSASHPSIKLYLRDLFREVKLTEATIKIDKEAYPYLGEQKYYHGYVSENHLEDGVEIQFLTNSLEGFARWFLAFADYAVIIQPEALLDKVNSILADIEKKLKNKTVLLT</sequence>
<evidence type="ECO:0000256" key="2">
    <source>
        <dbReference type="ARBA" id="ARBA00023163"/>
    </source>
</evidence>
<accession>A0A7X0MJM6</accession>
<dbReference type="InterPro" id="IPR036388">
    <property type="entry name" value="WH-like_DNA-bd_sf"/>
</dbReference>
<gene>
    <name evidence="4" type="ORF">HDF25_003822</name>
</gene>
<proteinExistence type="predicted"/>
<dbReference type="EMBL" id="JACHCC010000010">
    <property type="protein sequence ID" value="MBB6501647.1"/>
    <property type="molecule type" value="Genomic_DNA"/>
</dbReference>
<dbReference type="SUPFAM" id="SSF46785">
    <property type="entry name" value="Winged helix' DNA-binding domain"/>
    <property type="match status" value="1"/>
</dbReference>
<keyword evidence="4" id="KW-0238">DNA-binding</keyword>
<dbReference type="PROSITE" id="PS52050">
    <property type="entry name" value="WYL"/>
    <property type="match status" value="1"/>
</dbReference>
<dbReference type="InterPro" id="IPR001034">
    <property type="entry name" value="DeoR_HTH"/>
</dbReference>
<dbReference type="PIRSF" id="PIRSF016838">
    <property type="entry name" value="PafC"/>
    <property type="match status" value="1"/>
</dbReference>
<dbReference type="InterPro" id="IPR026881">
    <property type="entry name" value="WYL_dom"/>
</dbReference>
<dbReference type="InterPro" id="IPR057727">
    <property type="entry name" value="WCX_dom"/>
</dbReference>
<comment type="caution">
    <text evidence="4">The sequence shown here is derived from an EMBL/GenBank/DDBJ whole genome shotgun (WGS) entry which is preliminary data.</text>
</comment>
<keyword evidence="1" id="KW-0805">Transcription regulation</keyword>
<dbReference type="Pfam" id="PF25583">
    <property type="entry name" value="WCX"/>
    <property type="match status" value="1"/>
</dbReference>
<dbReference type="InterPro" id="IPR051534">
    <property type="entry name" value="CBASS_pafABC_assoc_protein"/>
</dbReference>
<dbReference type="AlphaFoldDB" id="A0A7X0MJM6"/>
<evidence type="ECO:0000259" key="3">
    <source>
        <dbReference type="PROSITE" id="PS51000"/>
    </source>
</evidence>
<name>A0A7X0MJM6_9SPHI</name>
<dbReference type="InterPro" id="IPR013196">
    <property type="entry name" value="HTH_11"/>
</dbReference>
<feature type="domain" description="HTH deoR-type" evidence="3">
    <location>
        <begin position="3"/>
        <end position="58"/>
    </location>
</feature>
<organism evidence="4 5">
    <name type="scientific">Pedobacter cryoconitis</name>
    <dbReference type="NCBI Taxonomy" id="188932"/>
    <lineage>
        <taxon>Bacteria</taxon>
        <taxon>Pseudomonadati</taxon>
        <taxon>Bacteroidota</taxon>
        <taxon>Sphingobacteriia</taxon>
        <taxon>Sphingobacteriales</taxon>
        <taxon>Sphingobacteriaceae</taxon>
        <taxon>Pedobacter</taxon>
    </lineage>
</organism>
<dbReference type="PANTHER" id="PTHR34580:SF3">
    <property type="entry name" value="PROTEIN PAFB"/>
    <property type="match status" value="1"/>
</dbReference>
<dbReference type="PANTHER" id="PTHR34580">
    <property type="match status" value="1"/>
</dbReference>
<dbReference type="RefSeq" id="WP_184627592.1">
    <property type="nucleotide sequence ID" value="NZ_JACHCC010000010.1"/>
</dbReference>
<dbReference type="PROSITE" id="PS51000">
    <property type="entry name" value="HTH_DEOR_2"/>
    <property type="match status" value="1"/>
</dbReference>